<sequence>MDDSLIAIIAPKGERKAAFMRRKGYCLVNCTFICDADMRIPTVEPMRTVSDHDSFVWRTAWLRGRIQAGRIANPGYSGYLWEPWLLTPVPGHPPTQTAVGQCTTAHAAMRLEVYWALDEPFPLSQMIPHPPIRAATYMRPTLSRHVLCGTAFGCLRAT</sequence>
<dbReference type="Proteomes" id="UP000821865">
    <property type="component" value="Chromosome 9"/>
</dbReference>
<name>A0ACB8C4N2_DERSI</name>
<accession>A0ACB8C4N2</accession>
<evidence type="ECO:0000313" key="2">
    <source>
        <dbReference type="Proteomes" id="UP000821865"/>
    </source>
</evidence>
<protein>
    <submittedName>
        <fullName evidence="1">Uncharacterized protein</fullName>
    </submittedName>
</protein>
<evidence type="ECO:0000313" key="1">
    <source>
        <dbReference type="EMBL" id="KAH7933760.1"/>
    </source>
</evidence>
<comment type="caution">
    <text evidence="1">The sequence shown here is derived from an EMBL/GenBank/DDBJ whole genome shotgun (WGS) entry which is preliminary data.</text>
</comment>
<organism evidence="1 2">
    <name type="scientific">Dermacentor silvarum</name>
    <name type="common">Tick</name>
    <dbReference type="NCBI Taxonomy" id="543639"/>
    <lineage>
        <taxon>Eukaryota</taxon>
        <taxon>Metazoa</taxon>
        <taxon>Ecdysozoa</taxon>
        <taxon>Arthropoda</taxon>
        <taxon>Chelicerata</taxon>
        <taxon>Arachnida</taxon>
        <taxon>Acari</taxon>
        <taxon>Parasitiformes</taxon>
        <taxon>Ixodida</taxon>
        <taxon>Ixodoidea</taxon>
        <taxon>Ixodidae</taxon>
        <taxon>Rhipicephalinae</taxon>
        <taxon>Dermacentor</taxon>
    </lineage>
</organism>
<keyword evidence="2" id="KW-1185">Reference proteome</keyword>
<proteinExistence type="predicted"/>
<gene>
    <name evidence="1" type="ORF">HPB49_016955</name>
</gene>
<dbReference type="EMBL" id="CM023478">
    <property type="protein sequence ID" value="KAH7933760.1"/>
    <property type="molecule type" value="Genomic_DNA"/>
</dbReference>
<reference evidence="1" key="1">
    <citation type="submission" date="2020-05" db="EMBL/GenBank/DDBJ databases">
        <title>Large-scale comparative analyses of tick genomes elucidate their genetic diversity and vector capacities.</title>
        <authorList>
            <person name="Jia N."/>
            <person name="Wang J."/>
            <person name="Shi W."/>
            <person name="Du L."/>
            <person name="Sun Y."/>
            <person name="Zhan W."/>
            <person name="Jiang J."/>
            <person name="Wang Q."/>
            <person name="Zhang B."/>
            <person name="Ji P."/>
            <person name="Sakyi L.B."/>
            <person name="Cui X."/>
            <person name="Yuan T."/>
            <person name="Jiang B."/>
            <person name="Yang W."/>
            <person name="Lam T.T.-Y."/>
            <person name="Chang Q."/>
            <person name="Ding S."/>
            <person name="Wang X."/>
            <person name="Zhu J."/>
            <person name="Ruan X."/>
            <person name="Zhao L."/>
            <person name="Wei J."/>
            <person name="Que T."/>
            <person name="Du C."/>
            <person name="Cheng J."/>
            <person name="Dai P."/>
            <person name="Han X."/>
            <person name="Huang E."/>
            <person name="Gao Y."/>
            <person name="Liu J."/>
            <person name="Shao H."/>
            <person name="Ye R."/>
            <person name="Li L."/>
            <person name="Wei W."/>
            <person name="Wang X."/>
            <person name="Wang C."/>
            <person name="Yang T."/>
            <person name="Huo Q."/>
            <person name="Li W."/>
            <person name="Guo W."/>
            <person name="Chen H."/>
            <person name="Zhou L."/>
            <person name="Ni X."/>
            <person name="Tian J."/>
            <person name="Zhou Y."/>
            <person name="Sheng Y."/>
            <person name="Liu T."/>
            <person name="Pan Y."/>
            <person name="Xia L."/>
            <person name="Li J."/>
            <person name="Zhao F."/>
            <person name="Cao W."/>
        </authorList>
    </citation>
    <scope>NUCLEOTIDE SEQUENCE</scope>
    <source>
        <strain evidence="1">Dsil-2018</strain>
    </source>
</reference>